<protein>
    <submittedName>
        <fullName evidence="2">Uncharacterized protein</fullName>
    </submittedName>
</protein>
<sequence length="130" mass="15427">MRSILILFILPFHFVIGPKGLKLVKNLIRGSSSRPLVKYEIEEIDALNIILNLIEDIKIIFLKEEQNNYLLEDDMEIFLNKIKENEEIYSKLINYENFINEYCESILEIKSIYRDIIEIRDTNKSTILCK</sequence>
<dbReference type="EMBL" id="JABEBT010000031">
    <property type="protein sequence ID" value="KAF7636297.1"/>
    <property type="molecule type" value="Genomic_DNA"/>
</dbReference>
<evidence type="ECO:0000313" key="3">
    <source>
        <dbReference type="Proteomes" id="UP000605970"/>
    </source>
</evidence>
<comment type="caution">
    <text evidence="2">The sequence shown here is derived from an EMBL/GenBank/DDBJ whole genome shotgun (WGS) entry which is preliminary data.</text>
</comment>
<feature type="non-terminal residue" evidence="2">
    <location>
        <position position="1"/>
    </location>
</feature>
<name>A0A8S9ZS42_9BILA</name>
<organism evidence="2 3">
    <name type="scientific">Meloidogyne graminicola</name>
    <dbReference type="NCBI Taxonomy" id="189291"/>
    <lineage>
        <taxon>Eukaryota</taxon>
        <taxon>Metazoa</taxon>
        <taxon>Ecdysozoa</taxon>
        <taxon>Nematoda</taxon>
        <taxon>Chromadorea</taxon>
        <taxon>Rhabditida</taxon>
        <taxon>Tylenchina</taxon>
        <taxon>Tylenchomorpha</taxon>
        <taxon>Tylenchoidea</taxon>
        <taxon>Meloidogynidae</taxon>
        <taxon>Meloidogyninae</taxon>
        <taxon>Meloidogyne</taxon>
    </lineage>
</organism>
<reference evidence="2" key="1">
    <citation type="journal article" date="2020" name="Ecol. Evol.">
        <title>Genome structure and content of the rice root-knot nematode (Meloidogyne graminicola).</title>
        <authorList>
            <person name="Phan N.T."/>
            <person name="Danchin E.G.J."/>
            <person name="Klopp C."/>
            <person name="Perfus-Barbeoch L."/>
            <person name="Kozlowski D.K."/>
            <person name="Koutsovoulos G.D."/>
            <person name="Lopez-Roques C."/>
            <person name="Bouchez O."/>
            <person name="Zahm M."/>
            <person name="Besnard G."/>
            <person name="Bellafiore S."/>
        </authorList>
    </citation>
    <scope>NUCLEOTIDE SEQUENCE</scope>
    <source>
        <strain evidence="2">VN-18</strain>
    </source>
</reference>
<gene>
    <name evidence="2" type="ORF">Mgra_00004284</name>
</gene>
<feature type="signal peptide" evidence="1">
    <location>
        <begin position="1"/>
        <end position="17"/>
    </location>
</feature>
<dbReference type="AlphaFoldDB" id="A0A8S9ZS42"/>
<accession>A0A8S9ZS42</accession>
<evidence type="ECO:0000313" key="2">
    <source>
        <dbReference type="EMBL" id="KAF7636297.1"/>
    </source>
</evidence>
<keyword evidence="3" id="KW-1185">Reference proteome</keyword>
<feature type="chain" id="PRO_5035831877" evidence="1">
    <location>
        <begin position="18"/>
        <end position="130"/>
    </location>
</feature>
<dbReference type="Proteomes" id="UP000605970">
    <property type="component" value="Unassembled WGS sequence"/>
</dbReference>
<evidence type="ECO:0000256" key="1">
    <source>
        <dbReference type="SAM" id="SignalP"/>
    </source>
</evidence>
<keyword evidence="1" id="KW-0732">Signal</keyword>
<proteinExistence type="predicted"/>